<organism evidence="1">
    <name type="scientific">Strongyloides stercoralis</name>
    <name type="common">Threadworm</name>
    <dbReference type="NCBI Taxonomy" id="6248"/>
    <lineage>
        <taxon>Eukaryota</taxon>
        <taxon>Metazoa</taxon>
        <taxon>Ecdysozoa</taxon>
        <taxon>Nematoda</taxon>
        <taxon>Chromadorea</taxon>
        <taxon>Rhabditida</taxon>
        <taxon>Tylenchina</taxon>
        <taxon>Panagrolaimomorpha</taxon>
        <taxon>Strongyloidoidea</taxon>
        <taxon>Strongyloididae</taxon>
        <taxon>Strongyloides</taxon>
    </lineage>
</organism>
<protein>
    <submittedName>
        <fullName evidence="1">Uncharacterized protein</fullName>
    </submittedName>
</protein>
<accession>A0A0K0ETE2</accession>
<evidence type="ECO:0000313" key="1">
    <source>
        <dbReference type="WBParaSite" id="SSTP_0001271750.1"/>
    </source>
</evidence>
<sequence length="80" mass="9261">MDSSEFLHVIFEYVKRKWVDIKSKNAEKIDEWHMKFKQTASSATILKNSCNKVKETSIPKTETKLGTKIEAKQLVFLLAT</sequence>
<proteinExistence type="predicted"/>
<dbReference type="WBParaSite" id="SSTP_0001271750.1">
    <property type="protein sequence ID" value="SSTP_0001271750.1"/>
    <property type="gene ID" value="SSTP_0001271750"/>
</dbReference>
<dbReference type="AlphaFoldDB" id="A0A0K0ETE2"/>
<name>A0A0K0ETE2_STRER</name>
<reference evidence="1" key="1">
    <citation type="submission" date="2015-08" db="UniProtKB">
        <authorList>
            <consortium name="WormBaseParasite"/>
        </authorList>
    </citation>
    <scope>IDENTIFICATION</scope>
</reference>